<gene>
    <name evidence="2" type="ORF">FKV25_14095</name>
</gene>
<name>A0A507ZU72_9GAMM</name>
<evidence type="ECO:0000313" key="3">
    <source>
        <dbReference type="Proteomes" id="UP000318212"/>
    </source>
</evidence>
<evidence type="ECO:0000256" key="1">
    <source>
        <dbReference type="SAM" id="MobiDB-lite"/>
    </source>
</evidence>
<accession>A0A507ZU72</accession>
<dbReference type="InterPro" id="IPR010985">
    <property type="entry name" value="Ribbon_hlx_hlx"/>
</dbReference>
<evidence type="ECO:0000313" key="2">
    <source>
        <dbReference type="EMBL" id="TQD40969.1"/>
    </source>
</evidence>
<dbReference type="OrthoDB" id="9812601at2"/>
<protein>
    <submittedName>
        <fullName evidence="2">Arc family DNA binding domain-containing protein</fullName>
    </submittedName>
</protein>
<proteinExistence type="predicted"/>
<dbReference type="RefSeq" id="WP_141519425.1">
    <property type="nucleotide sequence ID" value="NZ_VICE01000133.1"/>
</dbReference>
<keyword evidence="3" id="KW-1185">Reference proteome</keyword>
<comment type="caution">
    <text evidence="2">The sequence shown here is derived from an EMBL/GenBank/DDBJ whole genome shotgun (WGS) entry which is preliminary data.</text>
</comment>
<dbReference type="SUPFAM" id="SSF47598">
    <property type="entry name" value="Ribbon-helix-helix"/>
    <property type="match status" value="1"/>
</dbReference>
<dbReference type="EMBL" id="VICE01000133">
    <property type="protein sequence ID" value="TQD40969.1"/>
    <property type="molecule type" value="Genomic_DNA"/>
</dbReference>
<reference evidence="2 3" key="1">
    <citation type="submission" date="2019-06" db="EMBL/GenBank/DDBJ databases">
        <title>Lysobacter alkalisoli sp. nov. isolated from saline soil.</title>
        <authorList>
            <person name="Sun J.-Q."/>
            <person name="Xu L."/>
        </authorList>
    </citation>
    <scope>NUCLEOTIDE SEQUENCE [LARGE SCALE GENOMIC DNA]</scope>
    <source>
        <strain evidence="2 3">JCM 31130</strain>
    </source>
</reference>
<dbReference type="AlphaFoldDB" id="A0A507ZU72"/>
<dbReference type="Proteomes" id="UP000318212">
    <property type="component" value="Unassembled WGS sequence"/>
</dbReference>
<dbReference type="InterPro" id="IPR013321">
    <property type="entry name" value="Arc_rbn_hlx_hlx"/>
</dbReference>
<dbReference type="Gene3D" id="1.10.1220.10">
    <property type="entry name" value="Met repressor-like"/>
    <property type="match status" value="1"/>
</dbReference>
<sequence length="70" mass="7806">MAEKKKAYPLRINADVLAAAQGWADDELRSLNAQIEYVLRDALRKAGRLPRSTPTSRQAGPVTHEEDTDE</sequence>
<dbReference type="GO" id="GO:0006355">
    <property type="term" value="P:regulation of DNA-templated transcription"/>
    <property type="evidence" value="ECO:0007669"/>
    <property type="project" value="InterPro"/>
</dbReference>
<feature type="region of interest" description="Disordered" evidence="1">
    <location>
        <begin position="46"/>
        <end position="70"/>
    </location>
</feature>
<organism evidence="2 3">
    <name type="scientific">Marilutibacter aestuarii</name>
    <dbReference type="NCBI Taxonomy" id="1706195"/>
    <lineage>
        <taxon>Bacteria</taxon>
        <taxon>Pseudomonadati</taxon>
        <taxon>Pseudomonadota</taxon>
        <taxon>Gammaproteobacteria</taxon>
        <taxon>Lysobacterales</taxon>
        <taxon>Lysobacteraceae</taxon>
        <taxon>Marilutibacter</taxon>
    </lineage>
</organism>